<keyword evidence="4" id="KW-1185">Reference proteome</keyword>
<feature type="domain" description="C-type lectin" evidence="2">
    <location>
        <begin position="24"/>
        <end position="154"/>
    </location>
</feature>
<dbReference type="CDD" id="cd00037">
    <property type="entry name" value="CLECT"/>
    <property type="match status" value="1"/>
</dbReference>
<evidence type="ECO:0000313" key="3">
    <source>
        <dbReference type="EMBL" id="KAL1497852.1"/>
    </source>
</evidence>
<dbReference type="SMART" id="SM00034">
    <property type="entry name" value="CLECT"/>
    <property type="match status" value="1"/>
</dbReference>
<protein>
    <recommendedName>
        <fullName evidence="2">C-type lectin domain-containing protein</fullName>
    </recommendedName>
</protein>
<dbReference type="Gene3D" id="3.10.100.10">
    <property type="entry name" value="Mannose-Binding Protein A, subunit A"/>
    <property type="match status" value="1"/>
</dbReference>
<organism evidence="3 4">
    <name type="scientific">Hypothenemus hampei</name>
    <name type="common">Coffee berry borer</name>
    <dbReference type="NCBI Taxonomy" id="57062"/>
    <lineage>
        <taxon>Eukaryota</taxon>
        <taxon>Metazoa</taxon>
        <taxon>Ecdysozoa</taxon>
        <taxon>Arthropoda</taxon>
        <taxon>Hexapoda</taxon>
        <taxon>Insecta</taxon>
        <taxon>Pterygota</taxon>
        <taxon>Neoptera</taxon>
        <taxon>Endopterygota</taxon>
        <taxon>Coleoptera</taxon>
        <taxon>Polyphaga</taxon>
        <taxon>Cucujiformia</taxon>
        <taxon>Curculionidae</taxon>
        <taxon>Scolytinae</taxon>
        <taxon>Hypothenemus</taxon>
    </lineage>
</organism>
<dbReference type="Proteomes" id="UP001566132">
    <property type="component" value="Unassembled WGS sequence"/>
</dbReference>
<dbReference type="InterPro" id="IPR001304">
    <property type="entry name" value="C-type_lectin-like"/>
</dbReference>
<dbReference type="Pfam" id="PF00059">
    <property type="entry name" value="Lectin_C"/>
    <property type="match status" value="1"/>
</dbReference>
<comment type="caution">
    <text evidence="3">The sequence shown here is derived from an EMBL/GenBank/DDBJ whole genome shotgun (WGS) entry which is preliminary data.</text>
</comment>
<name>A0ABD1EMX3_HYPHA</name>
<dbReference type="SUPFAM" id="SSF56436">
    <property type="entry name" value="C-type lectin-like"/>
    <property type="match status" value="1"/>
</dbReference>
<dbReference type="PROSITE" id="PS50041">
    <property type="entry name" value="C_TYPE_LECTIN_2"/>
    <property type="match status" value="1"/>
</dbReference>
<dbReference type="PANTHER" id="PTHR22803">
    <property type="entry name" value="MANNOSE, PHOSPHOLIPASE, LECTIN RECEPTOR RELATED"/>
    <property type="match status" value="1"/>
</dbReference>
<proteinExistence type="predicted"/>
<dbReference type="InterPro" id="IPR050111">
    <property type="entry name" value="C-type_lectin/snaclec_domain"/>
</dbReference>
<sequence length="160" mass="18909">MNMWLRLQIDFFILFIFAQWIVKTNGQKYVKSTDEVNWYQALINCKIAGMELVSVHSEKEQNELEKFVEDSNIQKSFWLSGSREGNDQFYWVTTGEKMQYSKWLVDEPNNVTLPENFHEGEHCVSWGKPSALLNPDLPGWSDWTCYIKLHYVCQRPDNCD</sequence>
<keyword evidence="1" id="KW-0732">Signal</keyword>
<dbReference type="AlphaFoldDB" id="A0ABD1EMX3"/>
<evidence type="ECO:0000256" key="1">
    <source>
        <dbReference type="SAM" id="SignalP"/>
    </source>
</evidence>
<accession>A0ABD1EMX3</accession>
<feature type="signal peptide" evidence="1">
    <location>
        <begin position="1"/>
        <end position="26"/>
    </location>
</feature>
<dbReference type="InterPro" id="IPR016186">
    <property type="entry name" value="C-type_lectin-like/link_sf"/>
</dbReference>
<dbReference type="EMBL" id="JBDJPC010000006">
    <property type="protein sequence ID" value="KAL1497852.1"/>
    <property type="molecule type" value="Genomic_DNA"/>
</dbReference>
<reference evidence="3 4" key="1">
    <citation type="submission" date="2024-05" db="EMBL/GenBank/DDBJ databases">
        <title>Genetic variation in Jamaican populations of the coffee berry borer (Hypothenemus hampei).</title>
        <authorList>
            <person name="Errbii M."/>
            <person name="Myrie A."/>
        </authorList>
    </citation>
    <scope>NUCLEOTIDE SEQUENCE [LARGE SCALE GENOMIC DNA]</scope>
    <source>
        <strain evidence="3">JA-Hopewell-2020-01-JO</strain>
        <tissue evidence="3">Whole body</tissue>
    </source>
</reference>
<evidence type="ECO:0000259" key="2">
    <source>
        <dbReference type="PROSITE" id="PS50041"/>
    </source>
</evidence>
<evidence type="ECO:0000313" key="4">
    <source>
        <dbReference type="Proteomes" id="UP001566132"/>
    </source>
</evidence>
<feature type="chain" id="PRO_5044843717" description="C-type lectin domain-containing protein" evidence="1">
    <location>
        <begin position="27"/>
        <end position="160"/>
    </location>
</feature>
<dbReference type="InterPro" id="IPR016187">
    <property type="entry name" value="CTDL_fold"/>
</dbReference>
<gene>
    <name evidence="3" type="ORF">ABEB36_008738</name>
</gene>